<dbReference type="Proteomes" id="UP000492820">
    <property type="component" value="Unassembled WGS sequence"/>
</dbReference>
<name>A0A068X2U7_ECHGR</name>
<evidence type="ECO:0000313" key="2">
    <source>
        <dbReference type="Proteomes" id="UP000492820"/>
    </source>
</evidence>
<protein>
    <submittedName>
        <fullName evidence="3">Protein yippee-like</fullName>
    </submittedName>
</protein>
<organism evidence="1">
    <name type="scientific">Echinococcus granulosus</name>
    <name type="common">Hydatid tapeworm</name>
    <dbReference type="NCBI Taxonomy" id="6210"/>
    <lineage>
        <taxon>Eukaryota</taxon>
        <taxon>Metazoa</taxon>
        <taxon>Spiralia</taxon>
        <taxon>Lophotrochozoa</taxon>
        <taxon>Platyhelminthes</taxon>
        <taxon>Cestoda</taxon>
        <taxon>Eucestoda</taxon>
        <taxon>Cyclophyllidea</taxon>
        <taxon>Taeniidae</taxon>
        <taxon>Echinococcus</taxon>
        <taxon>Echinococcus granulosus group</taxon>
    </lineage>
</organism>
<accession>A0A068X2U7</accession>
<gene>
    <name evidence="1" type="ORF">EgrG_002062300</name>
</gene>
<dbReference type="AlphaFoldDB" id="A0A068X2U7"/>
<reference evidence="1" key="2">
    <citation type="submission" date="2014-06" db="EMBL/GenBank/DDBJ databases">
        <authorList>
            <person name="Aslett M."/>
        </authorList>
    </citation>
    <scope>NUCLEOTIDE SEQUENCE</scope>
</reference>
<sequence>MEVGVKEDAKDKANEVELAEEKDEYRDECEAKSEKCISICSDMLAAASLLKVAMSIQILGISTPPHMLTYTYCKSFVCRQCHHFVIAEGITAAVATYDGSGMRSAGFGGDGASRVVFDTIIGKRLLRSSITSSTKRYDRIYTAAAASMTKRMVNGGWWKV</sequence>
<proteinExistence type="predicted"/>
<dbReference type="EMBL" id="LK028740">
    <property type="protein sequence ID" value="CDS25133.1"/>
    <property type="molecule type" value="Genomic_DNA"/>
</dbReference>
<reference evidence="1 2" key="1">
    <citation type="journal article" date="2013" name="Nature">
        <title>The genomes of four tapeworm species reveal adaptations to parasitism.</title>
        <authorList>
            <person name="Tsai I.J."/>
            <person name="Zarowiecki M."/>
            <person name="Holroyd N."/>
            <person name="Garciarrubio A."/>
            <person name="Sanchez-Flores A."/>
            <person name="Brooks K.L."/>
            <person name="Tracey A."/>
            <person name="Bobes R.J."/>
            <person name="Fragoso G."/>
            <person name="Sciutto E."/>
            <person name="Aslett M."/>
            <person name="Beasley H."/>
            <person name="Bennett H.M."/>
            <person name="Cai J."/>
            <person name="Camicia F."/>
            <person name="Clark R."/>
            <person name="Cucher M."/>
            <person name="De Silva N."/>
            <person name="Day T.A."/>
            <person name="Deplazes P."/>
            <person name="Estrada K."/>
            <person name="Fernandez C."/>
            <person name="Holland P.W."/>
            <person name="Hou J."/>
            <person name="Hu S."/>
            <person name="Huckvale T."/>
            <person name="Hung S.S."/>
            <person name="Kamenetzky L."/>
            <person name="Keane J.A."/>
            <person name="Kiss F."/>
            <person name="Koziol U."/>
            <person name="Lambert O."/>
            <person name="Liu K."/>
            <person name="Luo X."/>
            <person name="Luo Y."/>
            <person name="Macchiaroli N."/>
            <person name="Nichol S."/>
            <person name="Paps J."/>
            <person name="Parkinson J."/>
            <person name="Pouchkina-Stantcheva N."/>
            <person name="Riddiford N."/>
            <person name="Rosenzvit M."/>
            <person name="Salinas G."/>
            <person name="Wasmuth J.D."/>
            <person name="Zamanian M."/>
            <person name="Zheng Y."/>
            <person name="Cai X."/>
            <person name="Soberon X."/>
            <person name="Olson P.D."/>
            <person name="Laclette J.P."/>
            <person name="Brehm K."/>
            <person name="Berriman M."/>
            <person name="Garciarrubio A."/>
            <person name="Bobes R.J."/>
            <person name="Fragoso G."/>
            <person name="Sanchez-Flores A."/>
            <person name="Estrada K."/>
            <person name="Cevallos M.A."/>
            <person name="Morett E."/>
            <person name="Gonzalez V."/>
            <person name="Portillo T."/>
            <person name="Ochoa-Leyva A."/>
            <person name="Jose M.V."/>
            <person name="Sciutto E."/>
            <person name="Landa A."/>
            <person name="Jimenez L."/>
            <person name="Valdes V."/>
            <person name="Carrero J.C."/>
            <person name="Larralde C."/>
            <person name="Morales-Montor J."/>
            <person name="Limon-Lason J."/>
            <person name="Soberon X."/>
            <person name="Laclette J.P."/>
        </authorList>
    </citation>
    <scope>NUCLEOTIDE SEQUENCE [LARGE SCALE GENOMIC DNA]</scope>
</reference>
<evidence type="ECO:0000313" key="3">
    <source>
        <dbReference type="WBParaSite" id="EgrG_002062300"/>
    </source>
</evidence>
<dbReference type="WBParaSite" id="EgrG_002062300">
    <property type="protein sequence ID" value="EgrG_002062300"/>
    <property type="gene ID" value="EgrG_002062300"/>
</dbReference>
<reference evidence="3" key="3">
    <citation type="submission" date="2020-10" db="UniProtKB">
        <authorList>
            <consortium name="WormBaseParasite"/>
        </authorList>
    </citation>
    <scope>IDENTIFICATION</scope>
</reference>
<evidence type="ECO:0000313" key="1">
    <source>
        <dbReference type="EMBL" id="CDS25133.1"/>
    </source>
</evidence>